<dbReference type="EMBL" id="GEDC01024300">
    <property type="protein sequence ID" value="JAS12998.1"/>
    <property type="molecule type" value="Transcribed_RNA"/>
</dbReference>
<feature type="domain" description="FP protein C-terminal" evidence="1">
    <location>
        <begin position="279"/>
        <end position="330"/>
    </location>
</feature>
<protein>
    <recommendedName>
        <fullName evidence="1">FP protein C-terminal domain-containing protein</fullName>
    </recommendedName>
</protein>
<dbReference type="AlphaFoldDB" id="A0A1B6CHT3"/>
<gene>
    <name evidence="2" type="ORF">g.8155</name>
</gene>
<dbReference type="InterPro" id="IPR057251">
    <property type="entry name" value="FP_C"/>
</dbReference>
<sequence>MSDNCYLALKPFNYFSAIIKVECKSCKITFDEHCVNLSKDDIDFHTKGYEWECSTCIQKERKNPAQAESLLKYPSSEKDMSYIWELIKDEDEVVKDDYNTPLYKEVKTETHLVVNVIKSLSANFQELVNVNSQFKDELVTCVEGSNNFKHDIFKLRQELGILKNEMYLVNKQIEGYDQHSRRKTVDIFGVPFRSNEDVLGLFKKIGMLINFHILDDMIDDCYRHKCPSYGSQFPPICVEFVRNLDKKEFLQILKQYPPLFSSHIGFNSDYPLYVNESLTQARRKIYNEAKQFKLEFNYRYLWVHAGKIYLRKDTDTEIVQIACEKELNRLRKEK</sequence>
<accession>A0A1B6CHT3</accession>
<dbReference type="InterPro" id="IPR011011">
    <property type="entry name" value="Znf_FYVE_PHD"/>
</dbReference>
<evidence type="ECO:0000313" key="2">
    <source>
        <dbReference type="EMBL" id="JAS12998.1"/>
    </source>
</evidence>
<dbReference type="SUPFAM" id="SSF57903">
    <property type="entry name" value="FYVE/PHD zinc finger"/>
    <property type="match status" value="1"/>
</dbReference>
<evidence type="ECO:0000259" key="1">
    <source>
        <dbReference type="Pfam" id="PF25298"/>
    </source>
</evidence>
<reference evidence="2" key="1">
    <citation type="submission" date="2015-12" db="EMBL/GenBank/DDBJ databases">
        <title>De novo transcriptome assembly of four potential Pierce s Disease insect vectors from Arizona vineyards.</title>
        <authorList>
            <person name="Tassone E.E."/>
        </authorList>
    </citation>
    <scope>NUCLEOTIDE SEQUENCE</scope>
</reference>
<proteinExistence type="predicted"/>
<dbReference type="Pfam" id="PF25298">
    <property type="entry name" value="Baculo_FP_2nd"/>
    <property type="match status" value="1"/>
</dbReference>
<name>A0A1B6CHT3_9HEMI</name>
<organism evidence="2">
    <name type="scientific">Clastoptera arizonana</name>
    <name type="common">Arizona spittle bug</name>
    <dbReference type="NCBI Taxonomy" id="38151"/>
    <lineage>
        <taxon>Eukaryota</taxon>
        <taxon>Metazoa</taxon>
        <taxon>Ecdysozoa</taxon>
        <taxon>Arthropoda</taxon>
        <taxon>Hexapoda</taxon>
        <taxon>Insecta</taxon>
        <taxon>Pterygota</taxon>
        <taxon>Neoptera</taxon>
        <taxon>Paraneoptera</taxon>
        <taxon>Hemiptera</taxon>
        <taxon>Auchenorrhyncha</taxon>
        <taxon>Cercopoidea</taxon>
        <taxon>Clastopteridae</taxon>
        <taxon>Clastoptera</taxon>
    </lineage>
</organism>